<name>A0A8S0X050_9FIRM</name>
<reference evidence="1" key="2">
    <citation type="submission" date="2020-01" db="EMBL/GenBank/DDBJ databases">
        <authorList>
            <person name="Hornung B."/>
        </authorList>
    </citation>
    <scope>NUCLEOTIDE SEQUENCE</scope>
    <source>
        <strain evidence="1">PacBioINE</strain>
    </source>
</reference>
<dbReference type="EMBL" id="LR746496">
    <property type="protein sequence ID" value="CAA7602371.1"/>
    <property type="molecule type" value="Genomic_DNA"/>
</dbReference>
<evidence type="ECO:0000313" key="2">
    <source>
        <dbReference type="EMBL" id="CEJ08394.1"/>
    </source>
</evidence>
<evidence type="ECO:0000313" key="3">
    <source>
        <dbReference type="Proteomes" id="UP001071230"/>
    </source>
</evidence>
<dbReference type="Proteomes" id="UP000836597">
    <property type="component" value="Chromosome"/>
</dbReference>
<sequence>MAVCAKCGQEVSDDDLYEDHGLLVCDDCKVNGTRPISKPCGGES</sequence>
<gene>
    <name evidence="2" type="ORF">DEACI_2870</name>
    <name evidence="1" type="ORF">DEACI_3045</name>
</gene>
<reference evidence="2" key="1">
    <citation type="submission" date="2014-11" db="EMBL/GenBank/DDBJ databases">
        <authorList>
            <person name="Hornung B.V."/>
        </authorList>
    </citation>
    <scope>NUCLEOTIDE SEQUENCE</scope>
    <source>
        <strain evidence="2">INE</strain>
    </source>
</reference>
<keyword evidence="3" id="KW-1185">Reference proteome</keyword>
<dbReference type="Proteomes" id="UP001071230">
    <property type="component" value="Unassembled WGS sequence"/>
</dbReference>
<dbReference type="EMBL" id="CDGJ01000081">
    <property type="protein sequence ID" value="CEJ08394.1"/>
    <property type="molecule type" value="Genomic_DNA"/>
</dbReference>
<dbReference type="AlphaFoldDB" id="A0A8S0X050"/>
<evidence type="ECO:0000313" key="1">
    <source>
        <dbReference type="EMBL" id="CAA7602371.1"/>
    </source>
</evidence>
<organism evidence="1">
    <name type="scientific">Acididesulfobacillus acetoxydans</name>
    <dbReference type="NCBI Taxonomy" id="1561005"/>
    <lineage>
        <taxon>Bacteria</taxon>
        <taxon>Bacillati</taxon>
        <taxon>Bacillota</taxon>
        <taxon>Clostridia</taxon>
        <taxon>Eubacteriales</taxon>
        <taxon>Peptococcaceae</taxon>
        <taxon>Acididesulfobacillus</taxon>
    </lineage>
</organism>
<proteinExistence type="predicted"/>
<protein>
    <submittedName>
        <fullName evidence="1">Zinc finger, LIM-type</fullName>
    </submittedName>
</protein>
<dbReference type="KEGG" id="aacx:DEACI_3045"/>
<accession>A0A8S0X050</accession>